<sequence>MLGQRRRIYEKSNKRQIYSRLAAGLNTPTGLLEGRTLDGQSGALEEDIALQSDEERAVLQ</sequence>
<organism evidence="1 2">
    <name type="scientific">Candidatus Methylobacter favarea</name>
    <dbReference type="NCBI Taxonomy" id="2707345"/>
    <lineage>
        <taxon>Bacteria</taxon>
        <taxon>Pseudomonadati</taxon>
        <taxon>Pseudomonadota</taxon>
        <taxon>Gammaproteobacteria</taxon>
        <taxon>Methylococcales</taxon>
        <taxon>Methylococcaceae</taxon>
        <taxon>Methylobacter</taxon>
    </lineage>
</organism>
<dbReference type="Proteomes" id="UP000494216">
    <property type="component" value="Unassembled WGS sequence"/>
</dbReference>
<comment type="caution">
    <text evidence="1">The sequence shown here is derived from an EMBL/GenBank/DDBJ whole genome shotgun (WGS) entry which is preliminary data.</text>
</comment>
<evidence type="ECO:0000313" key="1">
    <source>
        <dbReference type="EMBL" id="CAA9890933.1"/>
    </source>
</evidence>
<evidence type="ECO:0000313" key="2">
    <source>
        <dbReference type="Proteomes" id="UP000494216"/>
    </source>
</evidence>
<protein>
    <submittedName>
        <fullName evidence="1">Uncharacterized protein</fullName>
    </submittedName>
</protein>
<dbReference type="EMBL" id="CADCXN010000059">
    <property type="protein sequence ID" value="CAA9890933.1"/>
    <property type="molecule type" value="Genomic_DNA"/>
</dbReference>
<dbReference type="AlphaFoldDB" id="A0A8S0Y6B2"/>
<accession>A0A8S0Y6B2</accession>
<name>A0A8S0Y6B2_9GAMM</name>
<reference evidence="1 2" key="1">
    <citation type="submission" date="2020-02" db="EMBL/GenBank/DDBJ databases">
        <authorList>
            <person name="Hogendoorn C."/>
        </authorList>
    </citation>
    <scope>NUCLEOTIDE SEQUENCE [LARGE SCALE GENOMIC DNA]</scope>
    <source>
        <strain evidence="1">METHB21</strain>
    </source>
</reference>
<proteinExistence type="predicted"/>
<gene>
    <name evidence="1" type="ORF">METHB2_300011</name>
</gene>
<keyword evidence="2" id="KW-1185">Reference proteome</keyword>